<keyword evidence="2" id="KW-0964">Secreted</keyword>
<reference evidence="4" key="1">
    <citation type="submission" date="2014-03" db="EMBL/GenBank/DDBJ databases">
        <title>The sialotranscriptome of Amblyomma triste, Amblyomma parvum and Amblyomma cajennense ticks, uncovered by 454-based RNA-seq.</title>
        <authorList>
            <person name="Garcia G.R."/>
            <person name="Gardinassi L.G."/>
            <person name="Ribeiro J.M."/>
            <person name="Anatriello E."/>
            <person name="Ferreira B.R."/>
            <person name="Moreira H.N."/>
            <person name="Mafra C."/>
            <person name="Olegario M.M."/>
            <person name="Szabo P.J."/>
            <person name="Miranda-Santos I.K."/>
            <person name="Maruyama S.R."/>
        </authorList>
    </citation>
    <scope>NUCLEOTIDE SEQUENCE</scope>
    <source>
        <strain evidence="4">Mato Grasso do Sul</strain>
        <tissue evidence="4">Salivary glands</tissue>
    </source>
</reference>
<dbReference type="GO" id="GO:0005576">
    <property type="term" value="C:extracellular region"/>
    <property type="evidence" value="ECO:0007669"/>
    <property type="project" value="UniProtKB-SubCell"/>
</dbReference>
<protein>
    <recommendedName>
        <fullName evidence="3">Single domain-containing protein</fullName>
    </recommendedName>
</protein>
<dbReference type="AlphaFoldDB" id="A0A023G680"/>
<sequence length="105" mass="11616">MAASVCKAVKPTILFAIIYLSSGMEYVSRQHELTFDSKGRCVFEGLAIPNKGEGFKSGCILILCDFHHKSITVYGCPPPPYVFPESNYGFNNNLIWPNCCPGHEV</sequence>
<organism evidence="4">
    <name type="scientific">Amblyomma triste</name>
    <name type="common">Neotropical tick</name>
    <dbReference type="NCBI Taxonomy" id="251400"/>
    <lineage>
        <taxon>Eukaryota</taxon>
        <taxon>Metazoa</taxon>
        <taxon>Ecdysozoa</taxon>
        <taxon>Arthropoda</taxon>
        <taxon>Chelicerata</taxon>
        <taxon>Arachnida</taxon>
        <taxon>Acari</taxon>
        <taxon>Parasitiformes</taxon>
        <taxon>Ixodida</taxon>
        <taxon>Ixodoidea</taxon>
        <taxon>Ixodidae</taxon>
        <taxon>Amblyomminae</taxon>
        <taxon>Amblyomma</taxon>
    </lineage>
</organism>
<comment type="subcellular location">
    <subcellularLocation>
        <location evidence="1">Secreted</location>
    </subcellularLocation>
</comment>
<name>A0A023G680_AMBTT</name>
<evidence type="ECO:0000259" key="3">
    <source>
        <dbReference type="SMART" id="SM01318"/>
    </source>
</evidence>
<evidence type="ECO:0000313" key="4">
    <source>
        <dbReference type="EMBL" id="JAC29272.1"/>
    </source>
</evidence>
<dbReference type="InterPro" id="IPR029277">
    <property type="entry name" value="SVWC_dom"/>
</dbReference>
<accession>A0A023G680</accession>
<proteinExistence type="evidence at transcript level"/>
<dbReference type="EMBL" id="GBBM01006146">
    <property type="protein sequence ID" value="JAC29272.1"/>
    <property type="molecule type" value="mRNA"/>
</dbReference>
<feature type="domain" description="Single" evidence="3">
    <location>
        <begin position="41"/>
        <end position="105"/>
    </location>
</feature>
<evidence type="ECO:0000256" key="1">
    <source>
        <dbReference type="ARBA" id="ARBA00004613"/>
    </source>
</evidence>
<dbReference type="SMART" id="SM01318">
    <property type="entry name" value="SVWC"/>
    <property type="match status" value="1"/>
</dbReference>
<evidence type="ECO:0000256" key="2">
    <source>
        <dbReference type="ARBA" id="ARBA00022525"/>
    </source>
</evidence>